<name>A0ABT5CAE6_9BACT</name>
<dbReference type="SUPFAM" id="SSF161098">
    <property type="entry name" value="MetI-like"/>
    <property type="match status" value="1"/>
</dbReference>
<dbReference type="PANTHER" id="PTHR30151">
    <property type="entry name" value="ALKANE SULFONATE ABC TRANSPORTER-RELATED, MEMBRANE SUBUNIT"/>
    <property type="match status" value="1"/>
</dbReference>
<gene>
    <name evidence="9" type="ORF">POL72_37070</name>
</gene>
<keyword evidence="3" id="KW-1003">Cell membrane</keyword>
<evidence type="ECO:0000256" key="3">
    <source>
        <dbReference type="ARBA" id="ARBA00022475"/>
    </source>
</evidence>
<feature type="transmembrane region" description="Helical" evidence="7">
    <location>
        <begin position="118"/>
        <end position="137"/>
    </location>
</feature>
<evidence type="ECO:0000256" key="7">
    <source>
        <dbReference type="RuleBase" id="RU363032"/>
    </source>
</evidence>
<comment type="subcellular location">
    <subcellularLocation>
        <location evidence="1 7">Cell membrane</location>
        <topology evidence="1 7">Multi-pass membrane protein</topology>
    </subcellularLocation>
</comment>
<dbReference type="Pfam" id="PF00528">
    <property type="entry name" value="BPD_transp_1"/>
    <property type="match status" value="1"/>
</dbReference>
<dbReference type="RefSeq" id="WP_272101541.1">
    <property type="nucleotide sequence ID" value="NZ_JAQNDK010000004.1"/>
</dbReference>
<feature type="transmembrane region" description="Helical" evidence="7">
    <location>
        <begin position="143"/>
        <end position="162"/>
    </location>
</feature>
<keyword evidence="2 7" id="KW-0813">Transport</keyword>
<dbReference type="Proteomes" id="UP001217485">
    <property type="component" value="Unassembled WGS sequence"/>
</dbReference>
<evidence type="ECO:0000313" key="9">
    <source>
        <dbReference type="EMBL" id="MDC0683401.1"/>
    </source>
</evidence>
<feature type="transmembrane region" description="Helical" evidence="7">
    <location>
        <begin position="84"/>
        <end position="106"/>
    </location>
</feature>
<accession>A0ABT5CAE6</accession>
<dbReference type="CDD" id="cd06261">
    <property type="entry name" value="TM_PBP2"/>
    <property type="match status" value="1"/>
</dbReference>
<dbReference type="InterPro" id="IPR000515">
    <property type="entry name" value="MetI-like"/>
</dbReference>
<keyword evidence="10" id="KW-1185">Reference proteome</keyword>
<dbReference type="PROSITE" id="PS50928">
    <property type="entry name" value="ABC_TM1"/>
    <property type="match status" value="1"/>
</dbReference>
<sequence>MTSDAEPSPLAMPVPRRPFRWDVARASGLALAGVALLFGGWGAASLWFDNAILLPSPWAMLRGFHEVVQDGTLLVDVAASLKRVLSGFSLAAFTAVPLALLVVSFPSLSQLLLPVLSLLRPIPPIAWVPIAILWFGLGDHPSYFVTAVAAFFPIFLNALGGARAVDSQHLRAARCLGARRLSLLRFVYLPSSLPHVWTGLKIGLGQSWMAVVTAELVAARSGLGHMIELNRLQLETPRVFVGMSMIAIIGALMTFVLGSLEARMFPWKKAD</sequence>
<evidence type="ECO:0000256" key="6">
    <source>
        <dbReference type="ARBA" id="ARBA00023136"/>
    </source>
</evidence>
<evidence type="ECO:0000259" key="8">
    <source>
        <dbReference type="PROSITE" id="PS50928"/>
    </source>
</evidence>
<evidence type="ECO:0000256" key="2">
    <source>
        <dbReference type="ARBA" id="ARBA00022448"/>
    </source>
</evidence>
<dbReference type="EMBL" id="JAQNDK010000004">
    <property type="protein sequence ID" value="MDC0683401.1"/>
    <property type="molecule type" value="Genomic_DNA"/>
</dbReference>
<organism evidence="9 10">
    <name type="scientific">Sorangium atrum</name>
    <dbReference type="NCBI Taxonomy" id="2995308"/>
    <lineage>
        <taxon>Bacteria</taxon>
        <taxon>Pseudomonadati</taxon>
        <taxon>Myxococcota</taxon>
        <taxon>Polyangia</taxon>
        <taxon>Polyangiales</taxon>
        <taxon>Polyangiaceae</taxon>
        <taxon>Sorangium</taxon>
    </lineage>
</organism>
<protein>
    <submittedName>
        <fullName evidence="9">ABC transporter permease</fullName>
    </submittedName>
</protein>
<feature type="transmembrane region" description="Helical" evidence="7">
    <location>
        <begin position="239"/>
        <end position="260"/>
    </location>
</feature>
<reference evidence="9 10" key="1">
    <citation type="submission" date="2023-01" db="EMBL/GenBank/DDBJ databases">
        <title>Minimal conservation of predation-associated metabolite biosynthetic gene clusters underscores biosynthetic potential of Myxococcota including descriptions for ten novel species: Archangium lansinium sp. nov., Myxococcus landrumus sp. nov., Nannocystis bai.</title>
        <authorList>
            <person name="Ahearne A."/>
            <person name="Stevens C."/>
            <person name="Dowd S."/>
        </authorList>
    </citation>
    <scope>NUCLEOTIDE SEQUENCE [LARGE SCALE GENOMIC DNA]</scope>
    <source>
        <strain evidence="9 10">WIWO2</strain>
    </source>
</reference>
<evidence type="ECO:0000256" key="4">
    <source>
        <dbReference type="ARBA" id="ARBA00022692"/>
    </source>
</evidence>
<dbReference type="Gene3D" id="1.10.3720.10">
    <property type="entry name" value="MetI-like"/>
    <property type="match status" value="1"/>
</dbReference>
<keyword evidence="6 7" id="KW-0472">Membrane</keyword>
<feature type="domain" description="ABC transmembrane type-1" evidence="8">
    <location>
        <begin position="77"/>
        <end position="258"/>
    </location>
</feature>
<evidence type="ECO:0000256" key="5">
    <source>
        <dbReference type="ARBA" id="ARBA00022989"/>
    </source>
</evidence>
<comment type="similarity">
    <text evidence="7">Belongs to the binding-protein-dependent transport system permease family.</text>
</comment>
<keyword evidence="5 7" id="KW-1133">Transmembrane helix</keyword>
<evidence type="ECO:0000256" key="1">
    <source>
        <dbReference type="ARBA" id="ARBA00004651"/>
    </source>
</evidence>
<comment type="caution">
    <text evidence="9">The sequence shown here is derived from an EMBL/GenBank/DDBJ whole genome shotgun (WGS) entry which is preliminary data.</text>
</comment>
<dbReference type="InterPro" id="IPR035906">
    <property type="entry name" value="MetI-like_sf"/>
</dbReference>
<keyword evidence="4 7" id="KW-0812">Transmembrane</keyword>
<dbReference type="PANTHER" id="PTHR30151:SF0">
    <property type="entry name" value="ABC TRANSPORTER PERMEASE PROTEIN MJ0413-RELATED"/>
    <property type="match status" value="1"/>
</dbReference>
<proteinExistence type="inferred from homology"/>
<feature type="transmembrane region" description="Helical" evidence="7">
    <location>
        <begin position="26"/>
        <end position="48"/>
    </location>
</feature>
<evidence type="ECO:0000313" key="10">
    <source>
        <dbReference type="Proteomes" id="UP001217485"/>
    </source>
</evidence>